<keyword evidence="3" id="KW-0812">Transmembrane</keyword>
<feature type="transmembrane region" description="Helical" evidence="3">
    <location>
        <begin position="108"/>
        <end position="128"/>
    </location>
</feature>
<feature type="transmembrane region" description="Helical" evidence="3">
    <location>
        <begin position="206"/>
        <end position="224"/>
    </location>
</feature>
<dbReference type="RefSeq" id="WP_254761038.1">
    <property type="nucleotide sequence ID" value="NZ_JANCLT010000019.1"/>
</dbReference>
<feature type="transmembrane region" description="Helical" evidence="3">
    <location>
        <begin position="270"/>
        <end position="289"/>
    </location>
</feature>
<protein>
    <submittedName>
        <fullName evidence="5">Acyltransferase family protein</fullName>
    </submittedName>
</protein>
<feature type="domain" description="Acyltransferase 3" evidence="4">
    <location>
        <begin position="24"/>
        <end position="387"/>
    </location>
</feature>
<dbReference type="AlphaFoldDB" id="A0AA42BR89"/>
<evidence type="ECO:0000256" key="1">
    <source>
        <dbReference type="ARBA" id="ARBA00004370"/>
    </source>
</evidence>
<keyword evidence="3" id="KW-1133">Transmembrane helix</keyword>
<comment type="subcellular location">
    <subcellularLocation>
        <location evidence="1">Membrane</location>
    </subcellularLocation>
</comment>
<feature type="transmembrane region" description="Helical" evidence="3">
    <location>
        <begin position="68"/>
        <end position="88"/>
    </location>
</feature>
<feature type="transmembrane region" description="Helical" evidence="3">
    <location>
        <begin position="344"/>
        <end position="362"/>
    </location>
</feature>
<dbReference type="InterPro" id="IPR050623">
    <property type="entry name" value="Glucan_succinyl_AcylTrfase"/>
</dbReference>
<dbReference type="GO" id="GO:0016747">
    <property type="term" value="F:acyltransferase activity, transferring groups other than amino-acyl groups"/>
    <property type="evidence" value="ECO:0007669"/>
    <property type="project" value="InterPro"/>
</dbReference>
<sequence length="401" mass="45571">MSGQMARRKEITQLPLAAAASRLYFLDNLKVALTCLVIAHHAGQPYGGSGGFWYYQPEGGPELQLGRFFSVNAGFFMSLFFLISAYFLPASYERKGAGGFLKDRLERLGVPALLGFLFVVPIMMYAYYVNFRGYGNISFWAYYLNVCFGLEEKPAGWTGPSWPDMQFAHLWFLEHLLFYAVVYTIVRKWIVRRPIMQEGEKPLRSVTIAAFAAGLALVTAAVRIRFDLDYWFGFLGFIQAEFFHVPQYAAFFIVGLVARRNNWMMTLTRRVGLTWLLIGVSLALTYYLGGIQVQTRSGWNTDNLVFACYETFMCTGLCVGLIYLFRVFASSSTSFLKRLTENAFAVYIIHVPVLVVLQYMLGALPVSMLVQFILSVVLGISCSFALSHFVIRRMPYFKRIL</sequence>
<reference evidence="5" key="1">
    <citation type="submission" date="2022-07" db="EMBL/GenBank/DDBJ databases">
        <authorList>
            <person name="Li W.-J."/>
            <person name="Deng Q.-Q."/>
        </authorList>
    </citation>
    <scope>NUCLEOTIDE SEQUENCE</scope>
    <source>
        <strain evidence="5">SYSU M60031</strain>
    </source>
</reference>
<evidence type="ECO:0000313" key="6">
    <source>
        <dbReference type="Proteomes" id="UP001156102"/>
    </source>
</evidence>
<keyword evidence="6" id="KW-1185">Reference proteome</keyword>
<dbReference type="InterPro" id="IPR002656">
    <property type="entry name" value="Acyl_transf_3_dom"/>
</dbReference>
<dbReference type="PANTHER" id="PTHR36927">
    <property type="entry name" value="BLR4337 PROTEIN"/>
    <property type="match status" value="1"/>
</dbReference>
<organism evidence="5 6">
    <name type="scientific">Ectobacillus ponti</name>
    <dbReference type="NCBI Taxonomy" id="2961894"/>
    <lineage>
        <taxon>Bacteria</taxon>
        <taxon>Bacillati</taxon>
        <taxon>Bacillota</taxon>
        <taxon>Bacilli</taxon>
        <taxon>Bacillales</taxon>
        <taxon>Bacillaceae</taxon>
        <taxon>Ectobacillus</taxon>
    </lineage>
</organism>
<proteinExistence type="inferred from homology"/>
<comment type="caution">
    <text evidence="5">The sequence shown here is derived from an EMBL/GenBank/DDBJ whole genome shotgun (WGS) entry which is preliminary data.</text>
</comment>
<dbReference type="Pfam" id="PF01757">
    <property type="entry name" value="Acyl_transf_3"/>
    <property type="match status" value="1"/>
</dbReference>
<name>A0AA42BR89_9BACI</name>
<feature type="transmembrane region" description="Helical" evidence="3">
    <location>
        <begin position="368"/>
        <end position="391"/>
    </location>
</feature>
<feature type="transmembrane region" description="Helical" evidence="3">
    <location>
        <begin position="167"/>
        <end position="186"/>
    </location>
</feature>
<gene>
    <name evidence="5" type="ORF">NK662_21535</name>
</gene>
<dbReference type="Proteomes" id="UP001156102">
    <property type="component" value="Unassembled WGS sequence"/>
</dbReference>
<feature type="transmembrane region" description="Helical" evidence="3">
    <location>
        <begin position="230"/>
        <end position="258"/>
    </location>
</feature>
<comment type="similarity">
    <text evidence="2">Belongs to the acyltransferase 3 family.</text>
</comment>
<dbReference type="EMBL" id="JANCLT010000019">
    <property type="protein sequence ID" value="MCP8971110.1"/>
    <property type="molecule type" value="Genomic_DNA"/>
</dbReference>
<evidence type="ECO:0000313" key="5">
    <source>
        <dbReference type="EMBL" id="MCP8971110.1"/>
    </source>
</evidence>
<accession>A0AA42BR89</accession>
<keyword evidence="3" id="KW-0472">Membrane</keyword>
<feature type="transmembrane region" description="Helical" evidence="3">
    <location>
        <begin position="304"/>
        <end position="324"/>
    </location>
</feature>
<evidence type="ECO:0000256" key="3">
    <source>
        <dbReference type="SAM" id="Phobius"/>
    </source>
</evidence>
<keyword evidence="5" id="KW-0808">Transferase</keyword>
<evidence type="ECO:0000256" key="2">
    <source>
        <dbReference type="ARBA" id="ARBA00007400"/>
    </source>
</evidence>
<evidence type="ECO:0000259" key="4">
    <source>
        <dbReference type="Pfam" id="PF01757"/>
    </source>
</evidence>
<keyword evidence="5" id="KW-0012">Acyltransferase</keyword>